<name>A0A812RQC3_9DINO</name>
<dbReference type="AlphaFoldDB" id="A0A812RQC3"/>
<comment type="caution">
    <text evidence="1">The sequence shown here is derived from an EMBL/GenBank/DDBJ whole genome shotgun (WGS) entry which is preliminary data.</text>
</comment>
<reference evidence="1" key="1">
    <citation type="submission" date="2021-02" db="EMBL/GenBank/DDBJ databases">
        <authorList>
            <person name="Dougan E. K."/>
            <person name="Rhodes N."/>
            <person name="Thang M."/>
            <person name="Chan C."/>
        </authorList>
    </citation>
    <scope>NUCLEOTIDE SEQUENCE</scope>
</reference>
<dbReference type="EMBL" id="CAJNDS010002357">
    <property type="protein sequence ID" value="CAE7447622.1"/>
    <property type="molecule type" value="Genomic_DNA"/>
</dbReference>
<evidence type="ECO:0008006" key="3">
    <source>
        <dbReference type="Google" id="ProtNLM"/>
    </source>
</evidence>
<proteinExistence type="predicted"/>
<dbReference type="OrthoDB" id="409608at2759"/>
<gene>
    <name evidence="1" type="ORF">SNAT2548_LOCUS24423</name>
</gene>
<dbReference type="Proteomes" id="UP000604046">
    <property type="component" value="Unassembled WGS sequence"/>
</dbReference>
<sequence length="176" mass="19766">MDALIKTFFDKKVGDFLKVDQGNLRVDPSSGQFQLKKASIDGSAFDGLHLPVALRGGFIDELSVNLHLDVFNPGGSVSLQILIRNVFFVFGPHTTDWSWAHVKQCKSKLVDLIMQIAELKPSKKAKKSHEDSASGWLSDIQTRIKQDLMKKVAEMIEVNIANFHIRFEASKRSQKL</sequence>
<keyword evidence="2" id="KW-1185">Reference proteome</keyword>
<protein>
    <recommendedName>
        <fullName evidence="3">SMP-LTD domain-containing protein</fullName>
    </recommendedName>
</protein>
<accession>A0A812RQC3</accession>
<evidence type="ECO:0000313" key="1">
    <source>
        <dbReference type="EMBL" id="CAE7447622.1"/>
    </source>
</evidence>
<organism evidence="1 2">
    <name type="scientific">Symbiodinium natans</name>
    <dbReference type="NCBI Taxonomy" id="878477"/>
    <lineage>
        <taxon>Eukaryota</taxon>
        <taxon>Sar</taxon>
        <taxon>Alveolata</taxon>
        <taxon>Dinophyceae</taxon>
        <taxon>Suessiales</taxon>
        <taxon>Symbiodiniaceae</taxon>
        <taxon>Symbiodinium</taxon>
    </lineage>
</organism>
<evidence type="ECO:0000313" key="2">
    <source>
        <dbReference type="Proteomes" id="UP000604046"/>
    </source>
</evidence>